<dbReference type="GO" id="GO:0005778">
    <property type="term" value="C:peroxisomal membrane"/>
    <property type="evidence" value="ECO:0007669"/>
    <property type="project" value="TreeGrafter"/>
</dbReference>
<comment type="subcellular location">
    <subcellularLocation>
        <location evidence="1">Membrane</location>
        <topology evidence="1">Multi-pass membrane protein</topology>
    </subcellularLocation>
</comment>
<dbReference type="RefSeq" id="XP_035343320.1">
    <property type="nucleotide sequence ID" value="XM_035487427.1"/>
</dbReference>
<feature type="compositionally biased region" description="Basic and acidic residues" evidence="7">
    <location>
        <begin position="77"/>
        <end position="92"/>
    </location>
</feature>
<keyword evidence="5 6" id="KW-0472">Membrane</keyword>
<proteinExistence type="inferred from homology"/>
<evidence type="ECO:0000256" key="2">
    <source>
        <dbReference type="ARBA" id="ARBA00006824"/>
    </source>
</evidence>
<feature type="region of interest" description="Disordered" evidence="7">
    <location>
        <begin position="70"/>
        <end position="92"/>
    </location>
</feature>
<keyword evidence="3 6" id="KW-0812">Transmembrane</keyword>
<gene>
    <name evidence="8" type="ORF">TRUGW13939_04250</name>
</gene>
<dbReference type="InterPro" id="IPR007248">
    <property type="entry name" value="Mpv17_PMP22"/>
</dbReference>
<dbReference type="PANTHER" id="PTHR11266:SF80">
    <property type="entry name" value="PEROXISOMAL MEMBRANE PROTEIN 2"/>
    <property type="match status" value="1"/>
</dbReference>
<dbReference type="KEGG" id="trg:TRUGW13939_04250"/>
<dbReference type="Pfam" id="PF04117">
    <property type="entry name" value="Mpv17_PMP22"/>
    <property type="match status" value="1"/>
</dbReference>
<keyword evidence="4 6" id="KW-1133">Transmembrane helix</keyword>
<evidence type="ECO:0000256" key="4">
    <source>
        <dbReference type="ARBA" id="ARBA00022989"/>
    </source>
</evidence>
<dbReference type="Proteomes" id="UP000509510">
    <property type="component" value="Chromosome II"/>
</dbReference>
<evidence type="ECO:0008006" key="10">
    <source>
        <dbReference type="Google" id="ProtNLM"/>
    </source>
</evidence>
<evidence type="ECO:0000313" key="9">
    <source>
        <dbReference type="Proteomes" id="UP000509510"/>
    </source>
</evidence>
<dbReference type="GeneID" id="55991752"/>
<comment type="similarity">
    <text evidence="2 6">Belongs to the peroxisomal membrane protein PXMP2/4 family.</text>
</comment>
<feature type="transmembrane region" description="Helical" evidence="6">
    <location>
        <begin position="105"/>
        <end position="126"/>
    </location>
</feature>
<organism evidence="8 9">
    <name type="scientific">Talaromyces rugulosus</name>
    <name type="common">Penicillium rugulosum</name>
    <dbReference type="NCBI Taxonomy" id="121627"/>
    <lineage>
        <taxon>Eukaryota</taxon>
        <taxon>Fungi</taxon>
        <taxon>Dikarya</taxon>
        <taxon>Ascomycota</taxon>
        <taxon>Pezizomycotina</taxon>
        <taxon>Eurotiomycetes</taxon>
        <taxon>Eurotiomycetidae</taxon>
        <taxon>Eurotiales</taxon>
        <taxon>Trichocomaceae</taxon>
        <taxon>Talaromyces</taxon>
        <taxon>Talaromyces sect. Islandici</taxon>
    </lineage>
</organism>
<accession>A0A7H8QT41</accession>
<evidence type="ECO:0000256" key="5">
    <source>
        <dbReference type="ARBA" id="ARBA00023136"/>
    </source>
</evidence>
<feature type="transmembrane region" description="Helical" evidence="6">
    <location>
        <begin position="172"/>
        <end position="189"/>
    </location>
</feature>
<reference evidence="9" key="1">
    <citation type="submission" date="2020-06" db="EMBL/GenBank/DDBJ databases">
        <title>A chromosome-scale genome assembly of Talaromyces rugulosus W13939.</title>
        <authorList>
            <person name="Wang B."/>
            <person name="Guo L."/>
            <person name="Ye K."/>
            <person name="Wang L."/>
        </authorList>
    </citation>
    <scope>NUCLEOTIDE SEQUENCE [LARGE SCALE GENOMIC DNA]</scope>
    <source>
        <strain evidence="9">W13939</strain>
    </source>
</reference>
<evidence type="ECO:0000256" key="6">
    <source>
        <dbReference type="RuleBase" id="RU363053"/>
    </source>
</evidence>
<evidence type="ECO:0000313" key="8">
    <source>
        <dbReference type="EMBL" id="QKX57142.1"/>
    </source>
</evidence>
<keyword evidence="9" id="KW-1185">Reference proteome</keyword>
<feature type="transmembrane region" description="Helical" evidence="6">
    <location>
        <begin position="146"/>
        <end position="165"/>
    </location>
</feature>
<protein>
    <recommendedName>
        <fullName evidence="10">Mpv17/PMP22 family protein</fullName>
    </recommendedName>
</protein>
<evidence type="ECO:0000256" key="3">
    <source>
        <dbReference type="ARBA" id="ARBA00022692"/>
    </source>
</evidence>
<dbReference type="EMBL" id="CP055899">
    <property type="protein sequence ID" value="QKX57142.1"/>
    <property type="molecule type" value="Genomic_DNA"/>
</dbReference>
<sequence length="190" mass="20851">MAPPIVTATLQAAVINAASNIVAQAITAYRSQTPLQLDYTALGQFTAVALINTPPTYLWMVNLESTFPGQRTVTQDSHPKKSDDEKKKNGQAEQKLHVRNTIIKVIIDQTIGASGMLILFLSTITILRGGTVEDIFQTVQNEYWPIMLAGLKVWPPVSLLSFTLIPVDKRMLFGSTCGFIWAIYLSLATA</sequence>
<dbReference type="AlphaFoldDB" id="A0A7H8QT41"/>
<evidence type="ECO:0000256" key="1">
    <source>
        <dbReference type="ARBA" id="ARBA00004141"/>
    </source>
</evidence>
<name>A0A7H8QT41_TALRU</name>
<dbReference type="OrthoDB" id="10267969at2759"/>
<dbReference type="PANTHER" id="PTHR11266">
    <property type="entry name" value="PEROXISOMAL MEMBRANE PROTEIN 2, PXMP2 MPV17"/>
    <property type="match status" value="1"/>
</dbReference>
<evidence type="ECO:0000256" key="7">
    <source>
        <dbReference type="SAM" id="MobiDB-lite"/>
    </source>
</evidence>